<gene>
    <name evidence="2" type="ORF">E1163_04725</name>
</gene>
<accession>A0ABW9RLK0</accession>
<protein>
    <recommendedName>
        <fullName evidence="1">NadR/Ttd14 AAA domain-containing protein</fullName>
    </recommendedName>
</protein>
<dbReference type="Proteomes" id="UP000798808">
    <property type="component" value="Unassembled WGS sequence"/>
</dbReference>
<evidence type="ECO:0000313" key="3">
    <source>
        <dbReference type="Proteomes" id="UP000798808"/>
    </source>
</evidence>
<feature type="domain" description="NadR/Ttd14 AAA" evidence="1">
    <location>
        <begin position="8"/>
        <end position="171"/>
    </location>
</feature>
<dbReference type="Pfam" id="PF13521">
    <property type="entry name" value="AAA_28"/>
    <property type="match status" value="1"/>
</dbReference>
<sequence length="187" mass="21525">MGDLATNRFIITGAASAGKTTLIEELSKRGFNCYEEVSRRIIRQQLSISSNALPWHDMKRFCSLTFDTMITEHTYQADSTLSFFDRAIPDIIANLDSRKLHIPDSYTQAVVDAGYNKNVFVLPIHPAIFVNDNERRETYKQAEEIYRSIIKVYQSLGFVLHEIPLMPVDQRAEMVLTKLHTYNYDIV</sequence>
<evidence type="ECO:0000259" key="1">
    <source>
        <dbReference type="Pfam" id="PF13521"/>
    </source>
</evidence>
<dbReference type="InterPro" id="IPR038727">
    <property type="entry name" value="NadR/Ttd14_AAA_dom"/>
</dbReference>
<keyword evidence="3" id="KW-1185">Reference proteome</keyword>
<name>A0ABW9RLK0_9BACT</name>
<dbReference type="RefSeq" id="WP_155170037.1">
    <property type="nucleotide sequence ID" value="NZ_BAAAFL010000012.1"/>
</dbReference>
<evidence type="ECO:0000313" key="2">
    <source>
        <dbReference type="EMBL" id="MTI24243.1"/>
    </source>
</evidence>
<proteinExistence type="predicted"/>
<dbReference type="SUPFAM" id="SSF52540">
    <property type="entry name" value="P-loop containing nucleoside triphosphate hydrolases"/>
    <property type="match status" value="1"/>
</dbReference>
<dbReference type="Gene3D" id="3.40.50.300">
    <property type="entry name" value="P-loop containing nucleotide triphosphate hydrolases"/>
    <property type="match status" value="1"/>
</dbReference>
<organism evidence="2 3">
    <name type="scientific">Fulvivirga kasyanovii</name>
    <dbReference type="NCBI Taxonomy" id="396812"/>
    <lineage>
        <taxon>Bacteria</taxon>
        <taxon>Pseudomonadati</taxon>
        <taxon>Bacteroidota</taxon>
        <taxon>Cytophagia</taxon>
        <taxon>Cytophagales</taxon>
        <taxon>Fulvivirgaceae</taxon>
        <taxon>Fulvivirga</taxon>
    </lineage>
</organism>
<dbReference type="EMBL" id="SMLW01000386">
    <property type="protein sequence ID" value="MTI24243.1"/>
    <property type="molecule type" value="Genomic_DNA"/>
</dbReference>
<dbReference type="InterPro" id="IPR027417">
    <property type="entry name" value="P-loop_NTPase"/>
</dbReference>
<comment type="caution">
    <text evidence="2">The sequence shown here is derived from an EMBL/GenBank/DDBJ whole genome shotgun (WGS) entry which is preliminary data.</text>
</comment>
<reference evidence="2 3" key="1">
    <citation type="submission" date="2019-02" db="EMBL/GenBank/DDBJ databases">
        <authorList>
            <person name="Goldberg S.R."/>
            <person name="Haltli B.A."/>
            <person name="Correa H."/>
            <person name="Russell K.G."/>
        </authorList>
    </citation>
    <scope>NUCLEOTIDE SEQUENCE [LARGE SCALE GENOMIC DNA]</scope>
    <source>
        <strain evidence="2 3">JCM 16186</strain>
    </source>
</reference>